<sequence length="230" mass="25461">MSHLKETQTTDDTTQEDSCVQFVSGKKVIVLPNDPPSRKPEDGYILVSDPMATAVDNLGVSGLLIHYASILAVKNKVDLHTGPQWDELVEGLDTLRICSELFSNATIDDLPKVFGYVNYKLSPRHQITLFIVLSGIFKTTDWMRFERQVVEKEEFEISAVVWAFKIGPRGLTLGRSKGKKELETLLEAEEAWIAANRNAVDYGESKKALLQLAAGFVEWGTSAAGFIGAK</sequence>
<dbReference type="AlphaFoldDB" id="A0A4V1WQV1"/>
<dbReference type="EMBL" id="PDXD01000030">
    <property type="protein sequence ID" value="RYN71707.1"/>
    <property type="molecule type" value="Genomic_DNA"/>
</dbReference>
<proteinExistence type="predicted"/>
<comment type="caution">
    <text evidence="1">The sequence shown here is derived from an EMBL/GenBank/DDBJ whole genome shotgun (WGS) entry which is preliminary data.</text>
</comment>
<name>A0A4V1WQV1_ALTAL</name>
<evidence type="ECO:0000313" key="2">
    <source>
        <dbReference type="Proteomes" id="UP000291422"/>
    </source>
</evidence>
<gene>
    <name evidence="1" type="ORF">AA0117_g9223</name>
</gene>
<evidence type="ECO:0000313" key="1">
    <source>
        <dbReference type="EMBL" id="RYN71707.1"/>
    </source>
</evidence>
<protein>
    <submittedName>
        <fullName evidence="1">Uncharacterized protein</fullName>
    </submittedName>
</protein>
<accession>A0A4V1WQV1</accession>
<reference evidence="2" key="1">
    <citation type="journal article" date="2019" name="bioRxiv">
        <title>Genomics, evolutionary history and diagnostics of the Alternaria alternata species group including apple and Asian pear pathotypes.</title>
        <authorList>
            <person name="Armitage A.D."/>
            <person name="Cockerton H.M."/>
            <person name="Sreenivasaprasad S."/>
            <person name="Woodhall J.W."/>
            <person name="Lane C.R."/>
            <person name="Harrison R.J."/>
            <person name="Clarkson J.P."/>
        </authorList>
    </citation>
    <scope>NUCLEOTIDE SEQUENCE [LARGE SCALE GENOMIC DNA]</scope>
    <source>
        <strain evidence="2">FERA 1177</strain>
    </source>
</reference>
<organism evidence="1 2">
    <name type="scientific">Alternaria alternata</name>
    <name type="common">Alternaria rot fungus</name>
    <name type="synonym">Torula alternata</name>
    <dbReference type="NCBI Taxonomy" id="5599"/>
    <lineage>
        <taxon>Eukaryota</taxon>
        <taxon>Fungi</taxon>
        <taxon>Dikarya</taxon>
        <taxon>Ascomycota</taxon>
        <taxon>Pezizomycotina</taxon>
        <taxon>Dothideomycetes</taxon>
        <taxon>Pleosporomycetidae</taxon>
        <taxon>Pleosporales</taxon>
        <taxon>Pleosporineae</taxon>
        <taxon>Pleosporaceae</taxon>
        <taxon>Alternaria</taxon>
        <taxon>Alternaria sect. Alternaria</taxon>
        <taxon>Alternaria alternata complex</taxon>
    </lineage>
</organism>
<dbReference type="Proteomes" id="UP000291422">
    <property type="component" value="Unassembled WGS sequence"/>
</dbReference>